<reference evidence="2 3" key="1">
    <citation type="submission" date="2023-07" db="EMBL/GenBank/DDBJ databases">
        <title>Comparative genomics of wheat-associated soil bacteria to identify genetic determinants of phenazine resistance.</title>
        <authorList>
            <person name="Mouncey N."/>
        </authorList>
    </citation>
    <scope>NUCLEOTIDE SEQUENCE [LARGE SCALE GENOMIC DNA]</scope>
    <source>
        <strain evidence="2 3">W4I9-1</strain>
    </source>
</reference>
<dbReference type="GO" id="GO:0009103">
    <property type="term" value="P:lipopolysaccharide biosynthetic process"/>
    <property type="evidence" value="ECO:0007669"/>
    <property type="project" value="TreeGrafter"/>
</dbReference>
<keyword evidence="3" id="KW-1185">Reference proteome</keyword>
<gene>
    <name evidence="2" type="ORF">QFZ53_001943</name>
</gene>
<evidence type="ECO:0000313" key="2">
    <source>
        <dbReference type="EMBL" id="MDQ0647747.1"/>
    </source>
</evidence>
<dbReference type="PANTHER" id="PTHR46401:SF2">
    <property type="entry name" value="GLYCOSYLTRANSFERASE WBBK-RELATED"/>
    <property type="match status" value="1"/>
</dbReference>
<dbReference type="AlphaFoldDB" id="A0AAW8EZD7"/>
<name>A0AAW8EZD7_9MICO</name>
<dbReference type="GO" id="GO:0016757">
    <property type="term" value="F:glycosyltransferase activity"/>
    <property type="evidence" value="ECO:0007669"/>
    <property type="project" value="TreeGrafter"/>
</dbReference>
<evidence type="ECO:0008006" key="4">
    <source>
        <dbReference type="Google" id="ProtNLM"/>
    </source>
</evidence>
<proteinExistence type="predicted"/>
<protein>
    <recommendedName>
        <fullName evidence="4">Glycosyl transferase</fullName>
    </recommendedName>
</protein>
<sequence>MLGTKCFPSKVFGSGAPVASRRATGASNLVLMGARLRVVLDQLVHVVDTDQAAAAIDLAAGLIETAPSGCDVAAIVPAGSAPALPGLADVRTLGLARRELAASWQLGIAPGVGGGLIHSASLMAPLVRHDRLHDNDQTTVTLWDLRAWETPDALPKTTVAWQRAMLRRAVKHADAVVVPSHAFASRLADVAKLGERIRVIPGAAPRGFVVPLDAAARRDALSLPTRYVVLTGCSTSLESGFRAAIAADADAVVLDAPEGSEPRIAEIASAAGLPESRVHVRGALPLEDRAAIFAAASALVATDPAIAWPWRVVEAMTLGVPVVAVSSGVHRDVIADGGAIVPEEEIPDAVADAVGAGARRMSVLGSDRARSFSWMSSAERVWGLHADL</sequence>
<dbReference type="Proteomes" id="UP001244427">
    <property type="component" value="Unassembled WGS sequence"/>
</dbReference>
<dbReference type="SUPFAM" id="SSF53756">
    <property type="entry name" value="UDP-Glycosyltransferase/glycogen phosphorylase"/>
    <property type="match status" value="1"/>
</dbReference>
<organism evidence="2 3">
    <name type="scientific">Microbacterium natoriense</name>
    <dbReference type="NCBI Taxonomy" id="284570"/>
    <lineage>
        <taxon>Bacteria</taxon>
        <taxon>Bacillati</taxon>
        <taxon>Actinomycetota</taxon>
        <taxon>Actinomycetes</taxon>
        <taxon>Micrococcales</taxon>
        <taxon>Microbacteriaceae</taxon>
        <taxon>Microbacterium</taxon>
    </lineage>
</organism>
<comment type="caution">
    <text evidence="2">The sequence shown here is derived from an EMBL/GenBank/DDBJ whole genome shotgun (WGS) entry which is preliminary data.</text>
</comment>
<dbReference type="PANTHER" id="PTHR46401">
    <property type="entry name" value="GLYCOSYLTRANSFERASE WBBK-RELATED"/>
    <property type="match status" value="1"/>
</dbReference>
<dbReference type="Pfam" id="PF13692">
    <property type="entry name" value="Glyco_trans_1_4"/>
    <property type="match status" value="1"/>
</dbReference>
<evidence type="ECO:0000256" key="1">
    <source>
        <dbReference type="ARBA" id="ARBA00022679"/>
    </source>
</evidence>
<accession>A0AAW8EZD7</accession>
<dbReference type="Gene3D" id="3.40.50.2000">
    <property type="entry name" value="Glycogen Phosphorylase B"/>
    <property type="match status" value="2"/>
</dbReference>
<evidence type="ECO:0000313" key="3">
    <source>
        <dbReference type="Proteomes" id="UP001244427"/>
    </source>
</evidence>
<dbReference type="EMBL" id="JAUSXV010000001">
    <property type="protein sequence ID" value="MDQ0647747.1"/>
    <property type="molecule type" value="Genomic_DNA"/>
</dbReference>
<keyword evidence="1" id="KW-0808">Transferase</keyword>